<organism evidence="5 6">
    <name type="scientific">Hymenobacter gummosus</name>
    <dbReference type="NCBI Taxonomy" id="1776032"/>
    <lineage>
        <taxon>Bacteria</taxon>
        <taxon>Pseudomonadati</taxon>
        <taxon>Bacteroidota</taxon>
        <taxon>Cytophagia</taxon>
        <taxon>Cytophagales</taxon>
        <taxon>Hymenobacteraceae</taxon>
        <taxon>Hymenobacter</taxon>
    </lineage>
</organism>
<keyword evidence="1" id="KW-0285">Flavoprotein</keyword>
<name>A0A431UA42_9BACT</name>
<dbReference type="PANTHER" id="PTHR23023">
    <property type="entry name" value="DIMETHYLANILINE MONOOXYGENASE"/>
    <property type="match status" value="1"/>
</dbReference>
<dbReference type="SUPFAM" id="SSF51905">
    <property type="entry name" value="FAD/NAD(P)-binding domain"/>
    <property type="match status" value="2"/>
</dbReference>
<keyword evidence="2" id="KW-0274">FAD</keyword>
<dbReference type="InterPro" id="IPR036188">
    <property type="entry name" value="FAD/NAD-bd_sf"/>
</dbReference>
<keyword evidence="6" id="KW-1185">Reference proteome</keyword>
<dbReference type="GO" id="GO:0016491">
    <property type="term" value="F:oxidoreductase activity"/>
    <property type="evidence" value="ECO:0007669"/>
    <property type="project" value="UniProtKB-KW"/>
</dbReference>
<reference evidence="5 6" key="1">
    <citation type="submission" date="2018-12" db="EMBL/GenBank/DDBJ databases">
        <title>Hymenobacter gummosus sp. nov., isolated from a spring.</title>
        <authorList>
            <person name="Nie L."/>
        </authorList>
    </citation>
    <scope>NUCLEOTIDE SEQUENCE [LARGE SCALE GENOMIC DNA]</scope>
    <source>
        <strain evidence="5 6">KCTC 52166</strain>
    </source>
</reference>
<accession>A0A431UA42</accession>
<evidence type="ECO:0000256" key="2">
    <source>
        <dbReference type="ARBA" id="ARBA00022827"/>
    </source>
</evidence>
<feature type="domain" description="FAD/NAD(P)-binding" evidence="4">
    <location>
        <begin position="11"/>
        <end position="200"/>
    </location>
</feature>
<sequence>MNQDTKKQEKRVAVIGAGITGLSNAVHLLKSGYAVKVYEKQSAPGGVWNNLSNSGSYLQTNSLHYHFASGVRWKSKHPDRAEIRQQIAKVCASLPAGVVEFDTPVERVRFDADQVQVTVQGREETFDGIIVATGLHQAPFTPPEYRSFGGEVKHFVELDTIQDLDQKKVVVVGCGPSAMEALRSLSSSAKQIHLVCDKPRWIYPSIFLYNLLIFMPWSRPNQWLDRRIHKVLSKHYHKFGLQHMMPATSPVRTNPGSIWKEFFPNSKQSHVHLHSHAKISGFDGRRIMFADGRSISDVDVLVACTGWQPLEFPFFDPGLAEVVQFHVTKVGYLYLHEVVPGYPRMVLANYKSGIGSTGLAPFISSILLQNALEQASIYPSKIQQESWIAQEKLRWASAPLVFQTINVFESFVQTFLFFSHPRRIFWFLRKMSLRYIGKLPSRFNYRPETSV</sequence>
<proteinExistence type="predicted"/>
<evidence type="ECO:0000259" key="4">
    <source>
        <dbReference type="Pfam" id="PF07992"/>
    </source>
</evidence>
<dbReference type="EMBL" id="RXOF01000001">
    <property type="protein sequence ID" value="RTQ53732.1"/>
    <property type="molecule type" value="Genomic_DNA"/>
</dbReference>
<dbReference type="Gene3D" id="3.50.50.60">
    <property type="entry name" value="FAD/NAD(P)-binding domain"/>
    <property type="match status" value="1"/>
</dbReference>
<evidence type="ECO:0000256" key="1">
    <source>
        <dbReference type="ARBA" id="ARBA00022630"/>
    </source>
</evidence>
<dbReference type="PRINTS" id="PR00419">
    <property type="entry name" value="ADXRDTASE"/>
</dbReference>
<dbReference type="AlphaFoldDB" id="A0A431UA42"/>
<evidence type="ECO:0000256" key="3">
    <source>
        <dbReference type="ARBA" id="ARBA00023002"/>
    </source>
</evidence>
<gene>
    <name evidence="5" type="ORF">EJV47_03085</name>
</gene>
<protein>
    <submittedName>
        <fullName evidence="5">NAD(P)/FAD-dependent oxidoreductase</fullName>
    </submittedName>
</protein>
<evidence type="ECO:0000313" key="5">
    <source>
        <dbReference type="EMBL" id="RTQ53732.1"/>
    </source>
</evidence>
<dbReference type="Proteomes" id="UP000282184">
    <property type="component" value="Unassembled WGS sequence"/>
</dbReference>
<comment type="caution">
    <text evidence="5">The sequence shown here is derived from an EMBL/GenBank/DDBJ whole genome shotgun (WGS) entry which is preliminary data.</text>
</comment>
<dbReference type="RefSeq" id="WP_126691659.1">
    <property type="nucleotide sequence ID" value="NZ_RXOF01000001.1"/>
</dbReference>
<evidence type="ECO:0000313" key="6">
    <source>
        <dbReference type="Proteomes" id="UP000282184"/>
    </source>
</evidence>
<dbReference type="InterPro" id="IPR023753">
    <property type="entry name" value="FAD/NAD-binding_dom"/>
</dbReference>
<dbReference type="InterPro" id="IPR050346">
    <property type="entry name" value="FMO-like"/>
</dbReference>
<dbReference type="Pfam" id="PF07992">
    <property type="entry name" value="Pyr_redox_2"/>
    <property type="match status" value="1"/>
</dbReference>
<dbReference type="OrthoDB" id="9778740at2"/>
<keyword evidence="3" id="KW-0560">Oxidoreductase</keyword>